<proteinExistence type="predicted"/>
<comment type="caution">
    <text evidence="1">The sequence shown here is derived from an EMBL/GenBank/DDBJ whole genome shotgun (WGS) entry which is preliminary data.</text>
</comment>
<organism evidence="1 2">
    <name type="scientific">Parasulfitobacter algicola</name>
    <dbReference type="NCBI Taxonomy" id="2614809"/>
    <lineage>
        <taxon>Bacteria</taxon>
        <taxon>Pseudomonadati</taxon>
        <taxon>Pseudomonadota</taxon>
        <taxon>Alphaproteobacteria</taxon>
        <taxon>Rhodobacterales</taxon>
        <taxon>Roseobacteraceae</taxon>
        <taxon>Parasulfitobacter</taxon>
    </lineage>
</organism>
<evidence type="ECO:0000313" key="2">
    <source>
        <dbReference type="Proteomes" id="UP000777935"/>
    </source>
</evidence>
<dbReference type="SUPFAM" id="SSF55729">
    <property type="entry name" value="Acyl-CoA N-acyltransferases (Nat)"/>
    <property type="match status" value="1"/>
</dbReference>
<dbReference type="RefSeq" id="WP_174140182.1">
    <property type="nucleotide sequence ID" value="NZ_JABUFE010000034.1"/>
</dbReference>
<name>A0ABX2IWN9_9RHOB</name>
<dbReference type="Gene3D" id="3.40.630.30">
    <property type="match status" value="1"/>
</dbReference>
<accession>A0ABX2IWN9</accession>
<evidence type="ECO:0000313" key="1">
    <source>
        <dbReference type="EMBL" id="NSX57030.1"/>
    </source>
</evidence>
<dbReference type="Proteomes" id="UP000777935">
    <property type="component" value="Unassembled WGS sequence"/>
</dbReference>
<dbReference type="InterPro" id="IPR016181">
    <property type="entry name" value="Acyl_CoA_acyltransferase"/>
</dbReference>
<gene>
    <name evidence="1" type="ORF">HRQ87_19830</name>
</gene>
<keyword evidence="2" id="KW-1185">Reference proteome</keyword>
<dbReference type="EMBL" id="JABUFE010000034">
    <property type="protein sequence ID" value="NSX57030.1"/>
    <property type="molecule type" value="Genomic_DNA"/>
</dbReference>
<reference evidence="1 2" key="1">
    <citation type="submission" date="2020-06" db="EMBL/GenBank/DDBJ databases">
        <title>Sulfitobacter algicola sp. nov., isolated from green algae.</title>
        <authorList>
            <person name="Wang C."/>
        </authorList>
    </citation>
    <scope>NUCLEOTIDE SEQUENCE [LARGE SCALE GENOMIC DNA]</scope>
    <source>
        <strain evidence="1 2">1151</strain>
    </source>
</reference>
<evidence type="ECO:0008006" key="3">
    <source>
        <dbReference type="Google" id="ProtNLM"/>
    </source>
</evidence>
<protein>
    <recommendedName>
        <fullName evidence="3">N-acetyltransferase domain-containing protein</fullName>
    </recommendedName>
</protein>
<sequence>MTLAETAHLDGHFAHIPLSKDKAVKAFKEAIAAPDRHGILLARHNDKAIAHLYCVAAQHAFGTGALLATVQTFFVMPQYRNSLIGGRAAVGLMYGLRSWSKHRNVSEVLIHVTSDTDLRRTHKFFGHMGYRPIGGNFSLKLK</sequence>